<organism evidence="1 2">
    <name type="scientific">Phormidium tenue NIES-30</name>
    <dbReference type="NCBI Taxonomy" id="549789"/>
    <lineage>
        <taxon>Bacteria</taxon>
        <taxon>Bacillati</taxon>
        <taxon>Cyanobacteriota</taxon>
        <taxon>Cyanophyceae</taxon>
        <taxon>Oscillatoriophycideae</taxon>
        <taxon>Oscillatoriales</taxon>
        <taxon>Oscillatoriaceae</taxon>
        <taxon>Phormidium</taxon>
    </lineage>
</organism>
<comment type="caution">
    <text evidence="1">The sequence shown here is derived from an EMBL/GenBank/DDBJ whole genome shotgun (WGS) entry which is preliminary data.</text>
</comment>
<dbReference type="RefSeq" id="WP_073610800.1">
    <property type="nucleotide sequence ID" value="NZ_MRCG01000024.1"/>
</dbReference>
<dbReference type="AlphaFoldDB" id="A0A1U7IZF9"/>
<proteinExistence type="predicted"/>
<dbReference type="Proteomes" id="UP000185557">
    <property type="component" value="Unassembled WGS sequence"/>
</dbReference>
<reference evidence="1 2" key="1">
    <citation type="submission" date="2016-11" db="EMBL/GenBank/DDBJ databases">
        <title>Draft Genome Sequences of Nine Cyanobacterial Strains from Diverse Habitats.</title>
        <authorList>
            <person name="Zhu T."/>
            <person name="Hou S."/>
            <person name="Lu X."/>
            <person name="Hess W.R."/>
        </authorList>
    </citation>
    <scope>NUCLEOTIDE SEQUENCE [LARGE SCALE GENOMIC DNA]</scope>
    <source>
        <strain evidence="1 2">NIES-30</strain>
    </source>
</reference>
<evidence type="ECO:0000313" key="2">
    <source>
        <dbReference type="Proteomes" id="UP000185557"/>
    </source>
</evidence>
<sequence>MSERSVNNQSKISPEFAARLTQLEPQEKVRAIVLLKVNEPENNTGKHPSRVERQANMKALQESAEQSLETIDGIIKLFDGHPLVEHPDLLGSIPIEITAAGINALAKSDAVKAVIEDQAIYPGHSNNSIEISLGQF</sequence>
<gene>
    <name evidence="1" type="ORF">NIES30_22750</name>
</gene>
<dbReference type="OrthoDB" id="462716at2"/>
<evidence type="ECO:0000313" key="1">
    <source>
        <dbReference type="EMBL" id="OKH44327.1"/>
    </source>
</evidence>
<protein>
    <submittedName>
        <fullName evidence="1">Uncharacterized protein</fullName>
    </submittedName>
</protein>
<dbReference type="EMBL" id="MRCG01000024">
    <property type="protein sequence ID" value="OKH44327.1"/>
    <property type="molecule type" value="Genomic_DNA"/>
</dbReference>
<accession>A0A1U7IZF9</accession>
<keyword evidence="2" id="KW-1185">Reference proteome</keyword>
<name>A0A1U7IZF9_9CYAN</name>
<dbReference type="STRING" id="549789.NIES30_22750"/>